<accession>A0ABS5W636</accession>
<reference evidence="1 2" key="1">
    <citation type="submission" date="2021-05" db="EMBL/GenBank/DDBJ databases">
        <title>Croceibacterium sp. LX-88 genome sequence.</title>
        <authorList>
            <person name="Luo X."/>
        </authorList>
    </citation>
    <scope>NUCLEOTIDE SEQUENCE [LARGE SCALE GENOMIC DNA]</scope>
    <source>
        <strain evidence="1 2">LX-88</strain>
    </source>
</reference>
<organism evidence="1 2">
    <name type="scientific">Croceibacterium selenioxidans</name>
    <dbReference type="NCBI Taxonomy" id="2838833"/>
    <lineage>
        <taxon>Bacteria</taxon>
        <taxon>Pseudomonadati</taxon>
        <taxon>Pseudomonadota</taxon>
        <taxon>Alphaproteobacteria</taxon>
        <taxon>Sphingomonadales</taxon>
        <taxon>Erythrobacteraceae</taxon>
        <taxon>Croceibacterium</taxon>
    </lineage>
</organism>
<sequence>MIEGKPPLPDASYPLESEGCEAGNLRPLRWDELVARLSAARDLHAEWLGVDQGGEGSFDADSARKIAAHHNGKPTINLEGSANFKSVACNAATSIIDAGSNVSQGAVRK</sequence>
<proteinExistence type="predicted"/>
<dbReference type="RefSeq" id="WP_214536874.1">
    <property type="nucleotide sequence ID" value="NZ_JAHFVK010000002.1"/>
</dbReference>
<keyword evidence="2" id="KW-1185">Reference proteome</keyword>
<gene>
    <name evidence="1" type="ORF">KK137_12785</name>
</gene>
<evidence type="ECO:0000313" key="2">
    <source>
        <dbReference type="Proteomes" id="UP000811255"/>
    </source>
</evidence>
<name>A0ABS5W636_9SPHN</name>
<comment type="caution">
    <text evidence="1">The sequence shown here is derived from an EMBL/GenBank/DDBJ whole genome shotgun (WGS) entry which is preliminary data.</text>
</comment>
<dbReference type="Proteomes" id="UP000811255">
    <property type="component" value="Unassembled WGS sequence"/>
</dbReference>
<dbReference type="EMBL" id="JAHFVK010000002">
    <property type="protein sequence ID" value="MBT2135205.1"/>
    <property type="molecule type" value="Genomic_DNA"/>
</dbReference>
<protein>
    <recommendedName>
        <fullName evidence="3">SCP domain-containing protein</fullName>
    </recommendedName>
</protein>
<evidence type="ECO:0008006" key="3">
    <source>
        <dbReference type="Google" id="ProtNLM"/>
    </source>
</evidence>
<evidence type="ECO:0000313" key="1">
    <source>
        <dbReference type="EMBL" id="MBT2135205.1"/>
    </source>
</evidence>